<reference evidence="1" key="1">
    <citation type="journal article" date="2014" name="Front. Microbiol.">
        <title>High frequency of phylogenetically diverse reductive dehalogenase-homologous genes in deep subseafloor sedimentary metagenomes.</title>
        <authorList>
            <person name="Kawai M."/>
            <person name="Futagami T."/>
            <person name="Toyoda A."/>
            <person name="Takaki Y."/>
            <person name="Nishi S."/>
            <person name="Hori S."/>
            <person name="Arai W."/>
            <person name="Tsubouchi T."/>
            <person name="Morono Y."/>
            <person name="Uchiyama I."/>
            <person name="Ito T."/>
            <person name="Fujiyama A."/>
            <person name="Inagaki F."/>
            <person name="Takami H."/>
        </authorList>
    </citation>
    <scope>NUCLEOTIDE SEQUENCE</scope>
    <source>
        <strain evidence="1">Expedition CK06-06</strain>
    </source>
</reference>
<dbReference type="AlphaFoldDB" id="X1APA7"/>
<comment type="caution">
    <text evidence="1">The sequence shown here is derived from an EMBL/GenBank/DDBJ whole genome shotgun (WGS) entry which is preliminary data.</text>
</comment>
<organism evidence="1">
    <name type="scientific">marine sediment metagenome</name>
    <dbReference type="NCBI Taxonomy" id="412755"/>
    <lineage>
        <taxon>unclassified sequences</taxon>
        <taxon>metagenomes</taxon>
        <taxon>ecological metagenomes</taxon>
    </lineage>
</organism>
<name>X1APA7_9ZZZZ</name>
<protein>
    <submittedName>
        <fullName evidence="1">Uncharacterized protein</fullName>
    </submittedName>
</protein>
<accession>X1APA7</accession>
<dbReference type="EMBL" id="BART01001954">
    <property type="protein sequence ID" value="GAG74128.1"/>
    <property type="molecule type" value="Genomic_DNA"/>
</dbReference>
<feature type="non-terminal residue" evidence="1">
    <location>
        <position position="1"/>
    </location>
</feature>
<evidence type="ECO:0000313" key="1">
    <source>
        <dbReference type="EMBL" id="GAG74128.1"/>
    </source>
</evidence>
<gene>
    <name evidence="1" type="ORF">S01H4_06371</name>
</gene>
<sequence length="74" mass="8544">YILEKLDDPATIFYDFYSELYQTQKEVELNAPFVVQTPALGLGGYFNPTLAGTFREIIIKKGELTSFKVEYIER</sequence>
<proteinExistence type="predicted"/>